<gene>
    <name evidence="1" type="ORF">EVOR1521_LOCUS29493</name>
</gene>
<keyword evidence="2" id="KW-1185">Reference proteome</keyword>
<organism evidence="1 2">
    <name type="scientific">Effrenium voratum</name>
    <dbReference type="NCBI Taxonomy" id="2562239"/>
    <lineage>
        <taxon>Eukaryota</taxon>
        <taxon>Sar</taxon>
        <taxon>Alveolata</taxon>
        <taxon>Dinophyceae</taxon>
        <taxon>Suessiales</taxon>
        <taxon>Symbiodiniaceae</taxon>
        <taxon>Effrenium</taxon>
    </lineage>
</organism>
<protein>
    <submittedName>
        <fullName evidence="1">Uncharacterized protein</fullName>
    </submittedName>
</protein>
<dbReference type="Proteomes" id="UP001178507">
    <property type="component" value="Unassembled WGS sequence"/>
</dbReference>
<reference evidence="1" key="1">
    <citation type="submission" date="2023-08" db="EMBL/GenBank/DDBJ databases">
        <authorList>
            <person name="Chen Y."/>
            <person name="Shah S."/>
            <person name="Dougan E. K."/>
            <person name="Thang M."/>
            <person name="Chan C."/>
        </authorList>
    </citation>
    <scope>NUCLEOTIDE SEQUENCE</scope>
</reference>
<comment type="caution">
    <text evidence="1">The sequence shown here is derived from an EMBL/GenBank/DDBJ whole genome shotgun (WGS) entry which is preliminary data.</text>
</comment>
<name>A0AA36JKI9_9DINO</name>
<sequence length="63" mass="7120">MAEAKSAGPPTPEQFKELLTSVPAARDQEARLALLLRAYRDTFASLQEEWEASGRQPELEDRF</sequence>
<evidence type="ECO:0000313" key="2">
    <source>
        <dbReference type="Proteomes" id="UP001178507"/>
    </source>
</evidence>
<dbReference type="EMBL" id="CAUJNA010003695">
    <property type="protein sequence ID" value="CAJ1407912.1"/>
    <property type="molecule type" value="Genomic_DNA"/>
</dbReference>
<dbReference type="AlphaFoldDB" id="A0AA36JKI9"/>
<evidence type="ECO:0000313" key="1">
    <source>
        <dbReference type="EMBL" id="CAJ1407912.1"/>
    </source>
</evidence>
<proteinExistence type="predicted"/>
<accession>A0AA36JKI9</accession>